<feature type="compositionally biased region" description="Pro residues" evidence="1">
    <location>
        <begin position="60"/>
        <end position="73"/>
    </location>
</feature>
<evidence type="ECO:0000313" key="2">
    <source>
        <dbReference type="EMBL" id="KAF2008044.1"/>
    </source>
</evidence>
<dbReference type="Proteomes" id="UP000799779">
    <property type="component" value="Unassembled WGS sequence"/>
</dbReference>
<proteinExistence type="predicted"/>
<sequence>MSHSPAFQHRARPTDSPAAIPGSTLPQAPIEDQTESPDSSSPNTPEMQYEEPLYTEINIPLPPLPQARPPIPPKSRDRPRARAHTIHSPFSFHRRRPSSPPSKAPPSTEKEMALFLGEDKRESEKTRGAAKGAGWQEMMKEKMKGRKRNQTVDALAIVPAVLVLRAELFTPGKDAGVR</sequence>
<dbReference type="OrthoDB" id="3799784at2759"/>
<reference evidence="2" key="1">
    <citation type="journal article" date="2020" name="Stud. Mycol.">
        <title>101 Dothideomycetes genomes: a test case for predicting lifestyles and emergence of pathogens.</title>
        <authorList>
            <person name="Haridas S."/>
            <person name="Albert R."/>
            <person name="Binder M."/>
            <person name="Bloem J."/>
            <person name="Labutti K."/>
            <person name="Salamov A."/>
            <person name="Andreopoulos B."/>
            <person name="Baker S."/>
            <person name="Barry K."/>
            <person name="Bills G."/>
            <person name="Bluhm B."/>
            <person name="Cannon C."/>
            <person name="Castanera R."/>
            <person name="Culley D."/>
            <person name="Daum C."/>
            <person name="Ezra D."/>
            <person name="Gonzalez J."/>
            <person name="Henrissat B."/>
            <person name="Kuo A."/>
            <person name="Liang C."/>
            <person name="Lipzen A."/>
            <person name="Lutzoni F."/>
            <person name="Magnuson J."/>
            <person name="Mondo S."/>
            <person name="Nolan M."/>
            <person name="Ohm R."/>
            <person name="Pangilinan J."/>
            <person name="Park H.-J."/>
            <person name="Ramirez L."/>
            <person name="Alfaro M."/>
            <person name="Sun H."/>
            <person name="Tritt A."/>
            <person name="Yoshinaga Y."/>
            <person name="Zwiers L.-H."/>
            <person name="Turgeon B."/>
            <person name="Goodwin S."/>
            <person name="Spatafora J."/>
            <person name="Crous P."/>
            <person name="Grigoriev I."/>
        </authorList>
    </citation>
    <scope>NUCLEOTIDE SEQUENCE</scope>
    <source>
        <strain evidence="2">CBS 123094</strain>
    </source>
</reference>
<evidence type="ECO:0000313" key="3">
    <source>
        <dbReference type="Proteomes" id="UP000799779"/>
    </source>
</evidence>
<organism evidence="2 3">
    <name type="scientific">Amniculicola lignicola CBS 123094</name>
    <dbReference type="NCBI Taxonomy" id="1392246"/>
    <lineage>
        <taxon>Eukaryota</taxon>
        <taxon>Fungi</taxon>
        <taxon>Dikarya</taxon>
        <taxon>Ascomycota</taxon>
        <taxon>Pezizomycotina</taxon>
        <taxon>Dothideomycetes</taxon>
        <taxon>Pleosporomycetidae</taxon>
        <taxon>Pleosporales</taxon>
        <taxon>Amniculicolaceae</taxon>
        <taxon>Amniculicola</taxon>
    </lineage>
</organism>
<evidence type="ECO:0000256" key="1">
    <source>
        <dbReference type="SAM" id="MobiDB-lite"/>
    </source>
</evidence>
<feature type="compositionally biased region" description="Polar residues" evidence="1">
    <location>
        <begin position="36"/>
        <end position="46"/>
    </location>
</feature>
<name>A0A6A5X5F6_9PLEO</name>
<dbReference type="AlphaFoldDB" id="A0A6A5X5F6"/>
<dbReference type="EMBL" id="ML977556">
    <property type="protein sequence ID" value="KAF2008044.1"/>
    <property type="molecule type" value="Genomic_DNA"/>
</dbReference>
<gene>
    <name evidence="2" type="ORF">P154DRAFT_14473</name>
</gene>
<keyword evidence="3" id="KW-1185">Reference proteome</keyword>
<accession>A0A6A5X5F6</accession>
<protein>
    <submittedName>
        <fullName evidence="2">Uncharacterized protein</fullName>
    </submittedName>
</protein>
<feature type="region of interest" description="Disordered" evidence="1">
    <location>
        <begin position="1"/>
        <end position="109"/>
    </location>
</feature>